<dbReference type="EC" id="5.1.3.14" evidence="4"/>
<keyword evidence="8" id="KW-1185">Reference proteome</keyword>
<dbReference type="Pfam" id="PF02350">
    <property type="entry name" value="Epimerase_2"/>
    <property type="match status" value="1"/>
</dbReference>
<dbReference type="PANTHER" id="PTHR43174:SF2">
    <property type="entry name" value="UDP-N-ACETYLGLUCOSAMINE 2-EPIMERASE"/>
    <property type="match status" value="1"/>
</dbReference>
<dbReference type="InterPro" id="IPR029767">
    <property type="entry name" value="WecB-like"/>
</dbReference>
<comment type="similarity">
    <text evidence="3 5">Belongs to the UDP-N-acetylglucosamine 2-epimerase family.</text>
</comment>
<dbReference type="SUPFAM" id="SSF53756">
    <property type="entry name" value="UDP-Glycosyltransferase/glycogen phosphorylase"/>
    <property type="match status" value="1"/>
</dbReference>
<evidence type="ECO:0000256" key="5">
    <source>
        <dbReference type="RuleBase" id="RU003513"/>
    </source>
</evidence>
<feature type="domain" description="UDP-N-acetylglucosamine 2-epimerase" evidence="6">
    <location>
        <begin position="26"/>
        <end position="370"/>
    </location>
</feature>
<gene>
    <name evidence="7" type="primary">wecB</name>
    <name evidence="7" type="ORF">KZ820_16930</name>
</gene>
<proteinExistence type="inferred from homology"/>
<evidence type="ECO:0000259" key="6">
    <source>
        <dbReference type="Pfam" id="PF02350"/>
    </source>
</evidence>
<accession>A0ABS7BS45</accession>
<name>A0ABS7BS45_9SPHN</name>
<dbReference type="InterPro" id="IPR003331">
    <property type="entry name" value="UDP_GlcNAc_Epimerase_2_dom"/>
</dbReference>
<dbReference type="PANTHER" id="PTHR43174">
    <property type="entry name" value="UDP-N-ACETYLGLUCOSAMINE 2-EPIMERASE"/>
    <property type="match status" value="1"/>
</dbReference>
<sequence length="380" mass="39228">MRAAPRILLLFGTRPEAIKMASVIAALRRHAAVTVRVAVTGQHRELLDQALAALQLVPDVDLDLMSAGQPHRALLGALIESIASLLEAERPARLVVQGDTSSAWAGAMAANLCGVPVAHVEAGLRSGDLAAPRPEEGWRRAITAVADCHFAPTATAAAALAAENVPRGVIHVTGNSGIDSLLAMAARVGASPSLGASVTSFVAAAGTRRVVTVTVHRREKDIAAVARVARAVSILARRDDVAVALPTHPAPQALALARLLAHEPGVTVLPSLDYPAMVRLLGLSHLLLTDSGGLQEEAPALDLPVLVLRDTTERPEGVAAGCAWLVGTDPARIVAAATRLLDDAAAHAAMARARNPYGDGRAGERIAAILARLHAGDGSD</sequence>
<evidence type="ECO:0000256" key="4">
    <source>
        <dbReference type="ARBA" id="ARBA00038858"/>
    </source>
</evidence>
<comment type="catalytic activity">
    <reaction evidence="2">
        <text>UDP-N-acetyl-alpha-D-glucosamine = UDP-N-acetyl-alpha-D-mannosamine</text>
        <dbReference type="Rhea" id="RHEA:17213"/>
        <dbReference type="ChEBI" id="CHEBI:57705"/>
        <dbReference type="ChEBI" id="CHEBI:68623"/>
        <dbReference type="EC" id="5.1.3.14"/>
    </reaction>
</comment>
<dbReference type="NCBIfam" id="TIGR00236">
    <property type="entry name" value="wecB"/>
    <property type="match status" value="1"/>
</dbReference>
<dbReference type="EMBL" id="JAHXZN010000007">
    <property type="protein sequence ID" value="MBW6532428.1"/>
    <property type="molecule type" value="Genomic_DNA"/>
</dbReference>
<evidence type="ECO:0000313" key="7">
    <source>
        <dbReference type="EMBL" id="MBW6532428.1"/>
    </source>
</evidence>
<dbReference type="RefSeq" id="WP_219749840.1">
    <property type="nucleotide sequence ID" value="NZ_JAHXZN010000007.1"/>
</dbReference>
<reference evidence="7 8" key="1">
    <citation type="submission" date="2021-07" db="EMBL/GenBank/DDBJ databases">
        <title>Sphingomonas sp.</title>
        <authorList>
            <person name="Feng G."/>
            <person name="Li J."/>
            <person name="Pan M."/>
        </authorList>
    </citation>
    <scope>NUCLEOTIDE SEQUENCE [LARGE SCALE GENOMIC DNA]</scope>
    <source>
        <strain evidence="7 8">RRHST34</strain>
    </source>
</reference>
<evidence type="ECO:0000256" key="1">
    <source>
        <dbReference type="ARBA" id="ARBA00023235"/>
    </source>
</evidence>
<keyword evidence="1 5" id="KW-0413">Isomerase</keyword>
<dbReference type="Proteomes" id="UP000759103">
    <property type="component" value="Unassembled WGS sequence"/>
</dbReference>
<evidence type="ECO:0000313" key="8">
    <source>
        <dbReference type="Proteomes" id="UP000759103"/>
    </source>
</evidence>
<organism evidence="7 8">
    <name type="scientific">Sphingomonas citri</name>
    <dbReference type="NCBI Taxonomy" id="2862499"/>
    <lineage>
        <taxon>Bacteria</taxon>
        <taxon>Pseudomonadati</taxon>
        <taxon>Pseudomonadota</taxon>
        <taxon>Alphaproteobacteria</taxon>
        <taxon>Sphingomonadales</taxon>
        <taxon>Sphingomonadaceae</taxon>
        <taxon>Sphingomonas</taxon>
    </lineage>
</organism>
<dbReference type="Gene3D" id="3.40.50.2000">
    <property type="entry name" value="Glycogen Phosphorylase B"/>
    <property type="match status" value="2"/>
</dbReference>
<dbReference type="CDD" id="cd03786">
    <property type="entry name" value="GTB_UDP-GlcNAc_2-Epimerase"/>
    <property type="match status" value="1"/>
</dbReference>
<comment type="caution">
    <text evidence="7">The sequence shown here is derived from an EMBL/GenBank/DDBJ whole genome shotgun (WGS) entry which is preliminary data.</text>
</comment>
<protein>
    <recommendedName>
        <fullName evidence="4">UDP-N-acetylglucosamine 2-epimerase (non-hydrolyzing)</fullName>
        <ecNumber evidence="4">5.1.3.14</ecNumber>
    </recommendedName>
</protein>
<evidence type="ECO:0000256" key="3">
    <source>
        <dbReference type="ARBA" id="ARBA00038209"/>
    </source>
</evidence>
<evidence type="ECO:0000256" key="2">
    <source>
        <dbReference type="ARBA" id="ARBA00036080"/>
    </source>
</evidence>
<dbReference type="GO" id="GO:0008761">
    <property type="term" value="F:UDP-N-acetylglucosamine 2-epimerase activity"/>
    <property type="evidence" value="ECO:0007669"/>
    <property type="project" value="UniProtKB-EC"/>
</dbReference>